<sequence length="176" mass="19437">MQVLFHILGASLFADVMLLFADVDRLAEAGRYLRRSSSPQAQRILFIALLAIGSFWVGLFLWDRLRKKIRLIQEQPLGNDTLFGRLCHAHQLEGHDITVLAAAGKAVSVVEPARIFIDPDLLQKYATQSPKQAATINRLMIRIFGDVVNDARIDDQGDETKETAAEQIPAAVGSAS</sequence>
<evidence type="ECO:0000256" key="2">
    <source>
        <dbReference type="SAM" id="Phobius"/>
    </source>
</evidence>
<evidence type="ECO:0000313" key="4">
    <source>
        <dbReference type="Proteomes" id="UP000319976"/>
    </source>
</evidence>
<reference evidence="3 4" key="1">
    <citation type="submission" date="2019-02" db="EMBL/GenBank/DDBJ databases">
        <title>Deep-cultivation of Planctomycetes and their phenomic and genomic characterization uncovers novel biology.</title>
        <authorList>
            <person name="Wiegand S."/>
            <person name="Jogler M."/>
            <person name="Boedeker C."/>
            <person name="Pinto D."/>
            <person name="Vollmers J."/>
            <person name="Rivas-Marin E."/>
            <person name="Kohn T."/>
            <person name="Peeters S.H."/>
            <person name="Heuer A."/>
            <person name="Rast P."/>
            <person name="Oberbeckmann S."/>
            <person name="Bunk B."/>
            <person name="Jeske O."/>
            <person name="Meyerdierks A."/>
            <person name="Storesund J.E."/>
            <person name="Kallscheuer N."/>
            <person name="Luecker S."/>
            <person name="Lage O.M."/>
            <person name="Pohl T."/>
            <person name="Merkel B.J."/>
            <person name="Hornburger P."/>
            <person name="Mueller R.-W."/>
            <person name="Bruemmer F."/>
            <person name="Labrenz M."/>
            <person name="Spormann A.M."/>
            <person name="Op den Camp H."/>
            <person name="Overmann J."/>
            <person name="Amann R."/>
            <person name="Jetten M.S.M."/>
            <person name="Mascher T."/>
            <person name="Medema M.H."/>
            <person name="Devos D.P."/>
            <person name="Kaster A.-K."/>
            <person name="Ovreas L."/>
            <person name="Rohde M."/>
            <person name="Galperin M.Y."/>
            <person name="Jogler C."/>
        </authorList>
    </citation>
    <scope>NUCLEOTIDE SEQUENCE [LARGE SCALE GENOMIC DNA]</scope>
    <source>
        <strain evidence="3 4">V22</strain>
    </source>
</reference>
<keyword evidence="2" id="KW-1133">Transmembrane helix</keyword>
<dbReference type="AlphaFoldDB" id="A0A517T7T8"/>
<accession>A0A517T7T8</accession>
<feature type="transmembrane region" description="Helical" evidence="2">
    <location>
        <begin position="45"/>
        <end position="62"/>
    </location>
</feature>
<dbReference type="KEGG" id="chya:V22_16770"/>
<proteinExistence type="predicted"/>
<keyword evidence="2" id="KW-0812">Transmembrane</keyword>
<evidence type="ECO:0000256" key="1">
    <source>
        <dbReference type="SAM" id="MobiDB-lite"/>
    </source>
</evidence>
<keyword evidence="4" id="KW-1185">Reference proteome</keyword>
<name>A0A517T7T8_9PLAN</name>
<dbReference type="EMBL" id="CP036316">
    <property type="protein sequence ID" value="QDT64443.1"/>
    <property type="molecule type" value="Genomic_DNA"/>
</dbReference>
<feature type="region of interest" description="Disordered" evidence="1">
    <location>
        <begin position="156"/>
        <end position="176"/>
    </location>
</feature>
<protein>
    <submittedName>
        <fullName evidence="3">Uncharacterized protein</fullName>
    </submittedName>
</protein>
<dbReference type="Proteomes" id="UP000319976">
    <property type="component" value="Chromosome"/>
</dbReference>
<keyword evidence="2" id="KW-0472">Membrane</keyword>
<evidence type="ECO:0000313" key="3">
    <source>
        <dbReference type="EMBL" id="QDT64443.1"/>
    </source>
</evidence>
<organism evidence="3 4">
    <name type="scientific">Calycomorphotria hydatis</name>
    <dbReference type="NCBI Taxonomy" id="2528027"/>
    <lineage>
        <taxon>Bacteria</taxon>
        <taxon>Pseudomonadati</taxon>
        <taxon>Planctomycetota</taxon>
        <taxon>Planctomycetia</taxon>
        <taxon>Planctomycetales</taxon>
        <taxon>Planctomycetaceae</taxon>
        <taxon>Calycomorphotria</taxon>
    </lineage>
</organism>
<dbReference type="OrthoDB" id="287499at2"/>
<gene>
    <name evidence="3" type="ORF">V22_16770</name>
</gene>
<dbReference type="RefSeq" id="WP_145261608.1">
    <property type="nucleotide sequence ID" value="NZ_CP036316.1"/>
</dbReference>